<accession>A0ABR7CMP5</accession>
<evidence type="ECO:0000256" key="15">
    <source>
        <dbReference type="ARBA" id="ARBA00023134"/>
    </source>
</evidence>
<evidence type="ECO:0000256" key="9">
    <source>
        <dbReference type="ARBA" id="ARBA00012523"/>
    </source>
</evidence>
<comment type="catalytic activity">
    <reaction evidence="3">
        <text>adenosylcob(III)inamide + GTP = adenosylcob(III)inamide phosphate + GDP + H(+)</text>
        <dbReference type="Rhea" id="RHEA:15765"/>
        <dbReference type="ChEBI" id="CHEBI:2480"/>
        <dbReference type="ChEBI" id="CHEBI:15378"/>
        <dbReference type="ChEBI" id="CHEBI:37565"/>
        <dbReference type="ChEBI" id="CHEBI:58189"/>
        <dbReference type="ChEBI" id="CHEBI:58502"/>
        <dbReference type="EC" id="2.7.1.156"/>
    </reaction>
</comment>
<dbReference type="EMBL" id="JACOOK010000003">
    <property type="protein sequence ID" value="MBC5616827.1"/>
    <property type="molecule type" value="Genomic_DNA"/>
</dbReference>
<dbReference type="PANTHER" id="PTHR34848:SF1">
    <property type="entry name" value="BIFUNCTIONAL ADENOSYLCOBALAMIN BIOSYNTHESIS PROTEIN COBU"/>
    <property type="match status" value="1"/>
</dbReference>
<comment type="catalytic activity">
    <reaction evidence="1">
        <text>adenosylcob(III)inamide + ATP = adenosylcob(III)inamide phosphate + ADP + H(+)</text>
        <dbReference type="Rhea" id="RHEA:15769"/>
        <dbReference type="ChEBI" id="CHEBI:2480"/>
        <dbReference type="ChEBI" id="CHEBI:15378"/>
        <dbReference type="ChEBI" id="CHEBI:30616"/>
        <dbReference type="ChEBI" id="CHEBI:58502"/>
        <dbReference type="ChEBI" id="CHEBI:456216"/>
        <dbReference type="EC" id="2.7.1.156"/>
    </reaction>
</comment>
<reference evidence="18 19" key="1">
    <citation type="submission" date="2020-08" db="EMBL/GenBank/DDBJ databases">
        <title>Genome public.</title>
        <authorList>
            <person name="Liu C."/>
            <person name="Sun Q."/>
        </authorList>
    </citation>
    <scope>NUCLEOTIDE SEQUENCE [LARGE SCALE GENOMIC DNA]</scope>
    <source>
        <strain evidence="18 19">New-7</strain>
    </source>
</reference>
<comment type="pathway">
    <text evidence="6">Cofactor biosynthesis; adenosylcobalamin biosynthesis; adenosylcobalamin from cob(II)yrinate a,c-diamide: step 5/7.</text>
</comment>
<evidence type="ECO:0000313" key="19">
    <source>
        <dbReference type="Proteomes" id="UP000636891"/>
    </source>
</evidence>
<comment type="pathway">
    <text evidence="5">Cofactor biosynthesis; adenosylcobalamin biosynthesis; adenosylcobalamin from cob(II)yrinate a,c-diamide: step 6/7.</text>
</comment>
<proteinExistence type="inferred from homology"/>
<dbReference type="InterPro" id="IPR003203">
    <property type="entry name" value="CobU/CobP"/>
</dbReference>
<evidence type="ECO:0000256" key="10">
    <source>
        <dbReference type="ARBA" id="ARBA00022573"/>
    </source>
</evidence>
<keyword evidence="15" id="KW-0342">GTP-binding</keyword>
<dbReference type="PANTHER" id="PTHR34848">
    <property type="match status" value="1"/>
</dbReference>
<keyword evidence="12" id="KW-0547">Nucleotide-binding</keyword>
<keyword evidence="11" id="KW-0808">Transferase</keyword>
<sequence>MGSITLITGGARSGKSSYAQRLALERSDRPVYLATSRVWDQEHRLRIERHRADRGPQWETVEEPKNLSRRDFRGRTVVVDCVTLWCTNFFYDFDSDVDRALDAVKSEFDRLAAQDADFIFVTNEIGLGGVSTDPLQRRFTDLQGWVNQYIAQRAGSVVLMVSGIPIKVK</sequence>
<evidence type="ECO:0000256" key="12">
    <source>
        <dbReference type="ARBA" id="ARBA00022741"/>
    </source>
</evidence>
<evidence type="ECO:0000256" key="1">
    <source>
        <dbReference type="ARBA" id="ARBA00000312"/>
    </source>
</evidence>
<evidence type="ECO:0000256" key="13">
    <source>
        <dbReference type="ARBA" id="ARBA00022777"/>
    </source>
</evidence>
<evidence type="ECO:0000256" key="3">
    <source>
        <dbReference type="ARBA" id="ARBA00001522"/>
    </source>
</evidence>
<evidence type="ECO:0000256" key="2">
    <source>
        <dbReference type="ARBA" id="ARBA00000711"/>
    </source>
</evidence>
<evidence type="ECO:0000256" key="16">
    <source>
        <dbReference type="ARBA" id="ARBA00029570"/>
    </source>
</evidence>
<evidence type="ECO:0000256" key="7">
    <source>
        <dbReference type="ARBA" id="ARBA00007490"/>
    </source>
</evidence>
<evidence type="ECO:0000256" key="11">
    <source>
        <dbReference type="ARBA" id="ARBA00022679"/>
    </source>
</evidence>
<dbReference type="EC" id="2.7.7.62" evidence="9"/>
<keyword evidence="14" id="KW-0067">ATP-binding</keyword>
<dbReference type="EC" id="2.7.1.156" evidence="8"/>
<protein>
    <recommendedName>
        <fullName evidence="16">Adenosylcobinamide kinase</fullName>
        <ecNumber evidence="8">2.7.1.156</ecNumber>
        <ecNumber evidence="9">2.7.7.62</ecNumber>
    </recommendedName>
    <alternativeName>
        <fullName evidence="17">Adenosylcobinamide-phosphate guanylyltransferase</fullName>
    </alternativeName>
</protein>
<evidence type="ECO:0000256" key="4">
    <source>
        <dbReference type="ARBA" id="ARBA00003889"/>
    </source>
</evidence>
<evidence type="ECO:0000256" key="5">
    <source>
        <dbReference type="ARBA" id="ARBA00004692"/>
    </source>
</evidence>
<evidence type="ECO:0000256" key="8">
    <source>
        <dbReference type="ARBA" id="ARBA00012016"/>
    </source>
</evidence>
<comment type="catalytic activity">
    <reaction evidence="2">
        <text>adenosylcob(III)inamide phosphate + GTP + H(+) = adenosylcob(III)inamide-GDP + diphosphate</text>
        <dbReference type="Rhea" id="RHEA:22712"/>
        <dbReference type="ChEBI" id="CHEBI:15378"/>
        <dbReference type="ChEBI" id="CHEBI:33019"/>
        <dbReference type="ChEBI" id="CHEBI:37565"/>
        <dbReference type="ChEBI" id="CHEBI:58502"/>
        <dbReference type="ChEBI" id="CHEBI:60487"/>
        <dbReference type="EC" id="2.7.7.62"/>
    </reaction>
</comment>
<keyword evidence="10" id="KW-0169">Cobalamin biosynthesis</keyword>
<comment type="function">
    <text evidence="4">Catalyzes ATP-dependent phosphorylation of adenosylcobinamide and addition of GMP to adenosylcobinamide phosphate.</text>
</comment>
<name>A0ABR7CMP5_9BACT</name>
<evidence type="ECO:0000256" key="14">
    <source>
        <dbReference type="ARBA" id="ARBA00022840"/>
    </source>
</evidence>
<dbReference type="GO" id="GO:0016779">
    <property type="term" value="F:nucleotidyltransferase activity"/>
    <property type="evidence" value="ECO:0007669"/>
    <property type="project" value="UniProtKB-KW"/>
</dbReference>
<dbReference type="PIRSF" id="PIRSF006135">
    <property type="entry name" value="CobU"/>
    <property type="match status" value="1"/>
</dbReference>
<keyword evidence="19" id="KW-1185">Reference proteome</keyword>
<dbReference type="GO" id="GO:0016301">
    <property type="term" value="F:kinase activity"/>
    <property type="evidence" value="ECO:0007669"/>
    <property type="project" value="UniProtKB-KW"/>
</dbReference>
<dbReference type="Proteomes" id="UP000636891">
    <property type="component" value="Unassembled WGS sequence"/>
</dbReference>
<keyword evidence="13 18" id="KW-0418">Kinase</keyword>
<dbReference type="InterPro" id="IPR027417">
    <property type="entry name" value="P-loop_NTPase"/>
</dbReference>
<comment type="caution">
    <text evidence="18">The sequence shown here is derived from an EMBL/GenBank/DDBJ whole genome shotgun (WGS) entry which is preliminary data.</text>
</comment>
<keyword evidence="18" id="KW-0548">Nucleotidyltransferase</keyword>
<evidence type="ECO:0000256" key="6">
    <source>
        <dbReference type="ARBA" id="ARBA00005159"/>
    </source>
</evidence>
<gene>
    <name evidence="18" type="ORF">H8S08_07305</name>
</gene>
<dbReference type="Pfam" id="PF02283">
    <property type="entry name" value="CobU"/>
    <property type="match status" value="1"/>
</dbReference>
<evidence type="ECO:0000256" key="17">
    <source>
        <dbReference type="ARBA" id="ARBA00030571"/>
    </source>
</evidence>
<dbReference type="RefSeq" id="WP_101572594.1">
    <property type="nucleotide sequence ID" value="NZ_JACOOK010000003.1"/>
</dbReference>
<dbReference type="Gene3D" id="3.40.50.300">
    <property type="entry name" value="P-loop containing nucleotide triphosphate hydrolases"/>
    <property type="match status" value="1"/>
</dbReference>
<dbReference type="CDD" id="cd00544">
    <property type="entry name" value="CobU"/>
    <property type="match status" value="1"/>
</dbReference>
<comment type="similarity">
    <text evidence="7">Belongs to the CobU/CobP family.</text>
</comment>
<dbReference type="SUPFAM" id="SSF52540">
    <property type="entry name" value="P-loop containing nucleoside triphosphate hydrolases"/>
    <property type="match status" value="1"/>
</dbReference>
<evidence type="ECO:0000313" key="18">
    <source>
        <dbReference type="EMBL" id="MBC5616827.1"/>
    </source>
</evidence>
<organism evidence="18 19">
    <name type="scientific">Alistipes hominis</name>
    <dbReference type="NCBI Taxonomy" id="2763015"/>
    <lineage>
        <taxon>Bacteria</taxon>
        <taxon>Pseudomonadati</taxon>
        <taxon>Bacteroidota</taxon>
        <taxon>Bacteroidia</taxon>
        <taxon>Bacteroidales</taxon>
        <taxon>Rikenellaceae</taxon>
        <taxon>Alistipes</taxon>
    </lineage>
</organism>